<dbReference type="InterPro" id="IPR013780">
    <property type="entry name" value="Glyco_hydro_b"/>
</dbReference>
<evidence type="ECO:0000313" key="7">
    <source>
        <dbReference type="EMBL" id="GGM28816.1"/>
    </source>
</evidence>
<dbReference type="GO" id="GO:0004348">
    <property type="term" value="F:glucosylceramidase activity"/>
    <property type="evidence" value="ECO:0007669"/>
    <property type="project" value="InterPro"/>
</dbReference>
<protein>
    <submittedName>
        <fullName evidence="7">Glycosyl hydrolase</fullName>
    </submittedName>
</protein>
<gene>
    <name evidence="7" type="primary">srfJ</name>
    <name evidence="7" type="ORF">GCM10011351_13530</name>
</gene>
<dbReference type="GO" id="GO:0006680">
    <property type="term" value="P:glucosylceramide catabolic process"/>
    <property type="evidence" value="ECO:0007669"/>
    <property type="project" value="TreeGrafter"/>
</dbReference>
<dbReference type="SUPFAM" id="SSF51445">
    <property type="entry name" value="(Trans)glycosidases"/>
    <property type="match status" value="1"/>
</dbReference>
<evidence type="ECO:0000256" key="2">
    <source>
        <dbReference type="ARBA" id="ARBA00022729"/>
    </source>
</evidence>
<dbReference type="Gene3D" id="2.60.40.1180">
    <property type="entry name" value="Golgi alpha-mannosidase II"/>
    <property type="match status" value="1"/>
</dbReference>
<dbReference type="Pfam" id="PF17189">
    <property type="entry name" value="Glyco_hydro_30C"/>
    <property type="match status" value="1"/>
</dbReference>
<dbReference type="InterPro" id="IPR001139">
    <property type="entry name" value="Glyco_hydro_30"/>
</dbReference>
<dbReference type="PRINTS" id="PR00843">
    <property type="entry name" value="GLHYDRLASE30"/>
</dbReference>
<keyword evidence="2" id="KW-0732">Signal</keyword>
<organism evidence="7 8">
    <name type="scientific">Paraliobacillus quinghaiensis</name>
    <dbReference type="NCBI Taxonomy" id="470815"/>
    <lineage>
        <taxon>Bacteria</taxon>
        <taxon>Bacillati</taxon>
        <taxon>Bacillota</taxon>
        <taxon>Bacilli</taxon>
        <taxon>Bacillales</taxon>
        <taxon>Bacillaceae</taxon>
        <taxon>Paraliobacillus</taxon>
    </lineage>
</organism>
<reference evidence="7" key="1">
    <citation type="journal article" date="2014" name="Int. J. Syst. Evol. Microbiol.">
        <title>Complete genome sequence of Corynebacterium casei LMG S-19264T (=DSM 44701T), isolated from a smear-ripened cheese.</title>
        <authorList>
            <consortium name="US DOE Joint Genome Institute (JGI-PGF)"/>
            <person name="Walter F."/>
            <person name="Albersmeier A."/>
            <person name="Kalinowski J."/>
            <person name="Ruckert C."/>
        </authorList>
    </citation>
    <scope>NUCLEOTIDE SEQUENCE</scope>
    <source>
        <strain evidence="7">CGMCC 1.6333</strain>
    </source>
</reference>
<dbReference type="InterPro" id="IPR033452">
    <property type="entry name" value="GH30_C"/>
</dbReference>
<evidence type="ECO:0000313" key="8">
    <source>
        <dbReference type="Proteomes" id="UP000618460"/>
    </source>
</evidence>
<feature type="domain" description="Glycosyl hydrolase family 30 beta sandwich" evidence="6">
    <location>
        <begin position="381"/>
        <end position="441"/>
    </location>
</feature>
<dbReference type="EMBL" id="BMLG01000005">
    <property type="protein sequence ID" value="GGM28816.1"/>
    <property type="molecule type" value="Genomic_DNA"/>
</dbReference>
<dbReference type="AlphaFoldDB" id="A0A917TMD8"/>
<dbReference type="PANTHER" id="PTHR11069">
    <property type="entry name" value="GLUCOSYLCERAMIDASE"/>
    <property type="match status" value="1"/>
</dbReference>
<keyword evidence="4" id="KW-0326">Glycosidase</keyword>
<evidence type="ECO:0000256" key="1">
    <source>
        <dbReference type="ARBA" id="ARBA00005382"/>
    </source>
</evidence>
<reference evidence="7" key="2">
    <citation type="submission" date="2020-09" db="EMBL/GenBank/DDBJ databases">
        <authorList>
            <person name="Sun Q."/>
            <person name="Zhou Y."/>
        </authorList>
    </citation>
    <scope>NUCLEOTIDE SEQUENCE</scope>
    <source>
        <strain evidence="7">CGMCC 1.6333</strain>
    </source>
</reference>
<proteinExistence type="inferred from homology"/>
<feature type="domain" description="Glycosyl hydrolase family 30 TIM-barrel" evidence="5">
    <location>
        <begin position="46"/>
        <end position="378"/>
    </location>
</feature>
<dbReference type="Proteomes" id="UP000618460">
    <property type="component" value="Unassembled WGS sequence"/>
</dbReference>
<comment type="caution">
    <text evidence="7">The sequence shown here is derived from an EMBL/GenBank/DDBJ whole genome shotgun (WGS) entry which is preliminary data.</text>
</comment>
<evidence type="ECO:0000259" key="5">
    <source>
        <dbReference type="Pfam" id="PF02055"/>
    </source>
</evidence>
<comment type="similarity">
    <text evidence="1 4">Belongs to the glycosyl hydrolase 30 family.</text>
</comment>
<dbReference type="InterPro" id="IPR033453">
    <property type="entry name" value="Glyco_hydro_30_TIM-barrel"/>
</dbReference>
<evidence type="ECO:0000256" key="4">
    <source>
        <dbReference type="RuleBase" id="RU361188"/>
    </source>
</evidence>
<sequence>MKVKVFQTTKDTNDRLTEKESLPLVDEVKNDVPTLTVSPKERYQPIMGFGGAFTEAAAYTLSKISPEKRMEIIDSYFHPEKGLGYSLGRTHIHSCDFSLGNYTYVEENDENLHTFSIEREHRFVIPFIQDAVKARGEELTILSSPWSPPAWMKTNNEMNNGGKLLPEYREAWALYYSKYIKAMEEAGIPIWGVTVQNEPAATQTWDSCRYTAEEEGNFVRDHLGPTLEKEGLEDKKIIIWDHNRDIAYERAKTILSDPEAAKYIWGTGLHWYVSEEFSNLSKIHDEFPEKHLIFTEGCIEGGVQLGAWHTGERYARNIIGDLNNWLEGWIDWNLVLDEQGGPNHVGNYCDAPIIVDTNTKEVHYNSSYFYIGHFSKFIKPNAVRIKHEMEHDFLQIVAFENEDKSIVVIIMNETDEATKANVVLEGQASSVDFPAHSISTLVFN</sequence>
<name>A0A917TMD8_9BACI</name>
<dbReference type="PANTHER" id="PTHR11069:SF23">
    <property type="entry name" value="LYSOSOMAL ACID GLUCOSYLCERAMIDASE"/>
    <property type="match status" value="1"/>
</dbReference>
<dbReference type="GO" id="GO:0016020">
    <property type="term" value="C:membrane"/>
    <property type="evidence" value="ECO:0007669"/>
    <property type="project" value="GOC"/>
</dbReference>
<keyword evidence="3 4" id="KW-0378">Hydrolase</keyword>
<dbReference type="Pfam" id="PF02055">
    <property type="entry name" value="Glyco_hydro_30"/>
    <property type="match status" value="1"/>
</dbReference>
<keyword evidence="8" id="KW-1185">Reference proteome</keyword>
<dbReference type="Gene3D" id="3.20.20.80">
    <property type="entry name" value="Glycosidases"/>
    <property type="match status" value="1"/>
</dbReference>
<evidence type="ECO:0000259" key="6">
    <source>
        <dbReference type="Pfam" id="PF17189"/>
    </source>
</evidence>
<dbReference type="RefSeq" id="WP_117154017.1">
    <property type="nucleotide sequence ID" value="NZ_BMLG01000005.1"/>
</dbReference>
<dbReference type="InterPro" id="IPR017853">
    <property type="entry name" value="GH"/>
</dbReference>
<accession>A0A917TMD8</accession>
<dbReference type="OrthoDB" id="9806701at2"/>
<evidence type="ECO:0000256" key="3">
    <source>
        <dbReference type="ARBA" id="ARBA00022801"/>
    </source>
</evidence>